<feature type="transmembrane region" description="Helical" evidence="6">
    <location>
        <begin position="454"/>
        <end position="475"/>
    </location>
</feature>
<evidence type="ECO:0000259" key="7">
    <source>
        <dbReference type="Pfam" id="PF01490"/>
    </source>
</evidence>
<feature type="domain" description="Amino acid transporter transmembrane" evidence="7">
    <location>
        <begin position="69"/>
        <end position="481"/>
    </location>
</feature>
<organism evidence="9">
    <name type="scientific">Thrips palmi</name>
    <name type="common">Melon thrips</name>
    <dbReference type="NCBI Taxonomy" id="161013"/>
    <lineage>
        <taxon>Eukaryota</taxon>
        <taxon>Metazoa</taxon>
        <taxon>Ecdysozoa</taxon>
        <taxon>Arthropoda</taxon>
        <taxon>Hexapoda</taxon>
        <taxon>Insecta</taxon>
        <taxon>Pterygota</taxon>
        <taxon>Neoptera</taxon>
        <taxon>Paraneoptera</taxon>
        <taxon>Thysanoptera</taxon>
        <taxon>Terebrantia</taxon>
        <taxon>Thripoidea</taxon>
        <taxon>Thripidae</taxon>
        <taxon>Thrips</taxon>
    </lineage>
</organism>
<evidence type="ECO:0000256" key="1">
    <source>
        <dbReference type="ARBA" id="ARBA00004141"/>
    </source>
</evidence>
<dbReference type="PANTHER" id="PTHR22950">
    <property type="entry name" value="AMINO ACID TRANSPORTER"/>
    <property type="match status" value="1"/>
</dbReference>
<keyword evidence="8" id="KW-1185">Reference proteome</keyword>
<sequence length="490" mass="53745">MADGQHNLGFTSSAADIPMGLQASDRVQPQTAAVSANGGGRDAQADALKRRKDIEADDYDPHDHQQVAHPTTNMDTLFHLLKGCFGTGILAMPEAFKYAGYVVGTVGTAVIGFVATLAVHMLVDSEYELSKRRRVPTLTYPEVGQAALEDGPVRTRRFAKSFRGSINTFVLLNQMGACIAYIIFIANNIKDIVDYYNVDGTPMDHRLYMVYVTIPLILLSWVRDLKFLAPFSTIAMSITLGSFAVILYYVFRAIPAVQDKHAFGSIADFPLFFGTAMFSLEAMGVMIPLKNEMKNPKAFGGKMGVLNRAMVPIVVLFICVGLFGYLQYGEAVQSSVTLNLPPEEIPAQCVRLMMALALFVSHGLMNYVNFDTIWNNWLLPKCEARKMSSRRQLLYEYIVRTSIVVVQFAAGAAFNNLGLVISLVGALCLSLIGLTFPAMIHLATFWDSCGTKRAFAWLVVKDGFIAVLGFAALVIGTSTSIRDIVKSFDS</sequence>
<feature type="transmembrane region" description="Helical" evidence="6">
    <location>
        <begin position="166"/>
        <end position="186"/>
    </location>
</feature>
<evidence type="ECO:0000256" key="6">
    <source>
        <dbReference type="SAM" id="Phobius"/>
    </source>
</evidence>
<feature type="transmembrane region" description="Helical" evidence="6">
    <location>
        <begin position="309"/>
        <end position="328"/>
    </location>
</feature>
<keyword evidence="4 6" id="KW-0472">Membrane</keyword>
<feature type="transmembrane region" description="Helical" evidence="6">
    <location>
        <begin position="348"/>
        <end position="368"/>
    </location>
</feature>
<proteinExistence type="predicted"/>
<dbReference type="AlphaFoldDB" id="A0A6P9AAQ9"/>
<evidence type="ECO:0000256" key="2">
    <source>
        <dbReference type="ARBA" id="ARBA00022692"/>
    </source>
</evidence>
<feature type="transmembrane region" description="Helical" evidence="6">
    <location>
        <begin position="271"/>
        <end position="289"/>
    </location>
</feature>
<evidence type="ECO:0000256" key="4">
    <source>
        <dbReference type="ARBA" id="ARBA00023136"/>
    </source>
</evidence>
<feature type="compositionally biased region" description="Polar residues" evidence="5">
    <location>
        <begin position="25"/>
        <end position="34"/>
    </location>
</feature>
<keyword evidence="2 6" id="KW-0812">Transmembrane</keyword>
<feature type="region of interest" description="Disordered" evidence="5">
    <location>
        <begin position="20"/>
        <end position="45"/>
    </location>
</feature>
<evidence type="ECO:0000256" key="5">
    <source>
        <dbReference type="SAM" id="MobiDB-lite"/>
    </source>
</evidence>
<dbReference type="OrthoDB" id="1684102at2759"/>
<reference evidence="9" key="1">
    <citation type="submission" date="2025-08" db="UniProtKB">
        <authorList>
            <consortium name="RefSeq"/>
        </authorList>
    </citation>
    <scope>IDENTIFICATION</scope>
    <source>
        <tissue evidence="9">Total insect</tissue>
    </source>
</reference>
<gene>
    <name evidence="9" type="primary">LOC117653151</name>
</gene>
<feature type="transmembrane region" description="Helical" evidence="6">
    <location>
        <begin position="98"/>
        <end position="123"/>
    </location>
</feature>
<name>A0A6P9AAQ9_THRPL</name>
<dbReference type="RefSeq" id="XP_034254484.1">
    <property type="nucleotide sequence ID" value="XM_034398593.1"/>
</dbReference>
<accession>A0A6P9AAQ9</accession>
<evidence type="ECO:0000256" key="3">
    <source>
        <dbReference type="ARBA" id="ARBA00022989"/>
    </source>
</evidence>
<dbReference type="GO" id="GO:0015179">
    <property type="term" value="F:L-amino acid transmembrane transporter activity"/>
    <property type="evidence" value="ECO:0007669"/>
    <property type="project" value="TreeGrafter"/>
</dbReference>
<dbReference type="InterPro" id="IPR013057">
    <property type="entry name" value="AA_transpt_TM"/>
</dbReference>
<dbReference type="InParanoid" id="A0A6P9AAQ9"/>
<dbReference type="GeneID" id="117653151"/>
<dbReference type="GO" id="GO:0005774">
    <property type="term" value="C:vacuolar membrane"/>
    <property type="evidence" value="ECO:0007669"/>
    <property type="project" value="TreeGrafter"/>
</dbReference>
<dbReference type="Proteomes" id="UP000515158">
    <property type="component" value="Unplaced"/>
</dbReference>
<dbReference type="Pfam" id="PF01490">
    <property type="entry name" value="Aa_trans"/>
    <property type="match status" value="1"/>
</dbReference>
<comment type="subcellular location">
    <subcellularLocation>
        <location evidence="1">Membrane</location>
        <topology evidence="1">Multi-pass membrane protein</topology>
    </subcellularLocation>
</comment>
<dbReference type="KEGG" id="tpal:117653151"/>
<keyword evidence="3 6" id="KW-1133">Transmembrane helix</keyword>
<protein>
    <submittedName>
        <fullName evidence="9">Proton-coupled amino acid transporter-like protein CG1139</fullName>
    </submittedName>
</protein>
<evidence type="ECO:0000313" key="8">
    <source>
        <dbReference type="Proteomes" id="UP000515158"/>
    </source>
</evidence>
<evidence type="ECO:0000313" key="9">
    <source>
        <dbReference type="RefSeq" id="XP_034254484.1"/>
    </source>
</evidence>
<feature type="transmembrane region" description="Helical" evidence="6">
    <location>
        <begin position="234"/>
        <end position="251"/>
    </location>
</feature>
<feature type="transmembrane region" description="Helical" evidence="6">
    <location>
        <begin position="420"/>
        <end position="442"/>
    </location>
</feature>
<feature type="transmembrane region" description="Helical" evidence="6">
    <location>
        <begin position="206"/>
        <end position="222"/>
    </location>
</feature>
<dbReference type="PANTHER" id="PTHR22950:SF680">
    <property type="entry name" value="PROTON-COUPLED AMINO ACID TRANSPORTER 4-LIKE PROTEIN"/>
    <property type="match status" value="1"/>
</dbReference>